<dbReference type="GO" id="GO:0006352">
    <property type="term" value="P:DNA-templated transcription initiation"/>
    <property type="evidence" value="ECO:0007669"/>
    <property type="project" value="InterPro"/>
</dbReference>
<sequence>MVKDKDLQLVTDIGKGDRSAMSDLYFRYAGYLRALCSRYITDDNDVNDILQSCFIKIFTSIDRFQYRGPGSLKAWISRITVNESIRFLSSCKKAGAFKDNLIKETDEYADEDPEVDDIPADVLQQMIRELPDGYRSVFNLYVLEEKSHREIAEMLGITESTSASQFHRAKKLLAARIKEYRNMINR</sequence>
<dbReference type="PANTHER" id="PTHR43133:SF46">
    <property type="entry name" value="RNA POLYMERASE SIGMA-70 FACTOR ECF SUBFAMILY"/>
    <property type="match status" value="1"/>
</dbReference>
<evidence type="ECO:0000313" key="7">
    <source>
        <dbReference type="EMBL" id="MBO8484415.1"/>
    </source>
</evidence>
<dbReference type="AlphaFoldDB" id="A0A940DTP0"/>
<feature type="domain" description="RNA polymerase sigma-70 region 2" evidence="5">
    <location>
        <begin position="24"/>
        <end position="89"/>
    </location>
</feature>
<comment type="similarity">
    <text evidence="1">Belongs to the sigma-70 factor family. ECF subfamily.</text>
</comment>
<evidence type="ECO:0000259" key="6">
    <source>
        <dbReference type="Pfam" id="PF08281"/>
    </source>
</evidence>
<dbReference type="EMBL" id="JADILV010000073">
    <property type="protein sequence ID" value="MBO8484415.1"/>
    <property type="molecule type" value="Genomic_DNA"/>
</dbReference>
<dbReference type="Gene3D" id="1.10.1740.10">
    <property type="match status" value="1"/>
</dbReference>
<dbReference type="Gene3D" id="1.10.10.10">
    <property type="entry name" value="Winged helix-like DNA-binding domain superfamily/Winged helix DNA-binding domain"/>
    <property type="match status" value="1"/>
</dbReference>
<keyword evidence="3" id="KW-0731">Sigma factor</keyword>
<organism evidence="7 8">
    <name type="scientific">Candidatus Cryptobacteroides avicola</name>
    <dbReference type="NCBI Taxonomy" id="2840757"/>
    <lineage>
        <taxon>Bacteria</taxon>
        <taxon>Pseudomonadati</taxon>
        <taxon>Bacteroidota</taxon>
        <taxon>Bacteroidia</taxon>
        <taxon>Bacteroidales</taxon>
        <taxon>Candidatus Cryptobacteroides</taxon>
    </lineage>
</organism>
<proteinExistence type="inferred from homology"/>
<dbReference type="CDD" id="cd06171">
    <property type="entry name" value="Sigma70_r4"/>
    <property type="match status" value="1"/>
</dbReference>
<reference evidence="7" key="1">
    <citation type="submission" date="2020-10" db="EMBL/GenBank/DDBJ databases">
        <authorList>
            <person name="Gilroy R."/>
        </authorList>
    </citation>
    <scope>NUCLEOTIDE SEQUENCE</scope>
    <source>
        <strain evidence="7">G3-8215</strain>
    </source>
</reference>
<dbReference type="Pfam" id="PF04542">
    <property type="entry name" value="Sigma70_r2"/>
    <property type="match status" value="1"/>
</dbReference>
<evidence type="ECO:0000313" key="8">
    <source>
        <dbReference type="Proteomes" id="UP000725002"/>
    </source>
</evidence>
<comment type="caution">
    <text evidence="7">The sequence shown here is derived from an EMBL/GenBank/DDBJ whole genome shotgun (WGS) entry which is preliminary data.</text>
</comment>
<reference evidence="7" key="2">
    <citation type="journal article" date="2021" name="PeerJ">
        <title>Extensive microbial diversity within the chicken gut microbiome revealed by metagenomics and culture.</title>
        <authorList>
            <person name="Gilroy R."/>
            <person name="Ravi A."/>
            <person name="Getino M."/>
            <person name="Pursley I."/>
            <person name="Horton D.L."/>
            <person name="Alikhan N.F."/>
            <person name="Baker D."/>
            <person name="Gharbi K."/>
            <person name="Hall N."/>
            <person name="Watson M."/>
            <person name="Adriaenssens E.M."/>
            <person name="Foster-Nyarko E."/>
            <person name="Jarju S."/>
            <person name="Secka A."/>
            <person name="Antonio M."/>
            <person name="Oren A."/>
            <person name="Chaudhuri R.R."/>
            <person name="La Ragione R."/>
            <person name="Hildebrand F."/>
            <person name="Pallen M.J."/>
        </authorList>
    </citation>
    <scope>NUCLEOTIDE SEQUENCE</scope>
    <source>
        <strain evidence="7">G3-8215</strain>
    </source>
</reference>
<accession>A0A940DTP0</accession>
<dbReference type="SUPFAM" id="SSF88946">
    <property type="entry name" value="Sigma2 domain of RNA polymerase sigma factors"/>
    <property type="match status" value="1"/>
</dbReference>
<dbReference type="InterPro" id="IPR013325">
    <property type="entry name" value="RNA_pol_sigma_r2"/>
</dbReference>
<keyword evidence="4" id="KW-0804">Transcription</keyword>
<dbReference type="InterPro" id="IPR013324">
    <property type="entry name" value="RNA_pol_sigma_r3/r4-like"/>
</dbReference>
<dbReference type="InterPro" id="IPR013249">
    <property type="entry name" value="RNA_pol_sigma70_r4_t2"/>
</dbReference>
<name>A0A940DTP0_9BACT</name>
<dbReference type="SUPFAM" id="SSF88659">
    <property type="entry name" value="Sigma3 and sigma4 domains of RNA polymerase sigma factors"/>
    <property type="match status" value="1"/>
</dbReference>
<evidence type="ECO:0000256" key="4">
    <source>
        <dbReference type="ARBA" id="ARBA00023163"/>
    </source>
</evidence>
<dbReference type="NCBIfam" id="TIGR02937">
    <property type="entry name" value="sigma70-ECF"/>
    <property type="match status" value="1"/>
</dbReference>
<evidence type="ECO:0000256" key="3">
    <source>
        <dbReference type="ARBA" id="ARBA00023082"/>
    </source>
</evidence>
<feature type="domain" description="RNA polymerase sigma factor 70 region 4 type 2" evidence="6">
    <location>
        <begin position="122"/>
        <end position="173"/>
    </location>
</feature>
<evidence type="ECO:0000256" key="2">
    <source>
        <dbReference type="ARBA" id="ARBA00023015"/>
    </source>
</evidence>
<keyword evidence="2" id="KW-0805">Transcription regulation</keyword>
<dbReference type="GO" id="GO:0003677">
    <property type="term" value="F:DNA binding"/>
    <property type="evidence" value="ECO:0007669"/>
    <property type="project" value="InterPro"/>
</dbReference>
<evidence type="ECO:0000259" key="5">
    <source>
        <dbReference type="Pfam" id="PF04542"/>
    </source>
</evidence>
<evidence type="ECO:0000256" key="1">
    <source>
        <dbReference type="ARBA" id="ARBA00010641"/>
    </source>
</evidence>
<dbReference type="Pfam" id="PF08281">
    <property type="entry name" value="Sigma70_r4_2"/>
    <property type="match status" value="1"/>
</dbReference>
<dbReference type="InterPro" id="IPR039425">
    <property type="entry name" value="RNA_pol_sigma-70-like"/>
</dbReference>
<gene>
    <name evidence="7" type="ORF">IAB75_09955</name>
</gene>
<protein>
    <submittedName>
        <fullName evidence="7">RNA polymerase sigma factor</fullName>
    </submittedName>
</protein>
<dbReference type="Proteomes" id="UP000725002">
    <property type="component" value="Unassembled WGS sequence"/>
</dbReference>
<dbReference type="PANTHER" id="PTHR43133">
    <property type="entry name" value="RNA POLYMERASE ECF-TYPE SIGMA FACTO"/>
    <property type="match status" value="1"/>
</dbReference>
<dbReference type="InterPro" id="IPR007627">
    <property type="entry name" value="RNA_pol_sigma70_r2"/>
</dbReference>
<dbReference type="InterPro" id="IPR014284">
    <property type="entry name" value="RNA_pol_sigma-70_dom"/>
</dbReference>
<dbReference type="InterPro" id="IPR036388">
    <property type="entry name" value="WH-like_DNA-bd_sf"/>
</dbReference>
<dbReference type="GO" id="GO:0016987">
    <property type="term" value="F:sigma factor activity"/>
    <property type="evidence" value="ECO:0007669"/>
    <property type="project" value="UniProtKB-KW"/>
</dbReference>